<evidence type="ECO:0000313" key="2">
    <source>
        <dbReference type="Proteomes" id="UP001159405"/>
    </source>
</evidence>
<dbReference type="EMBL" id="CALNXK010000156">
    <property type="protein sequence ID" value="CAH3170518.1"/>
    <property type="molecule type" value="Genomic_DNA"/>
</dbReference>
<evidence type="ECO:0000313" key="1">
    <source>
        <dbReference type="EMBL" id="CAH3170518.1"/>
    </source>
</evidence>
<organism evidence="1 2">
    <name type="scientific">Porites lobata</name>
    <dbReference type="NCBI Taxonomy" id="104759"/>
    <lineage>
        <taxon>Eukaryota</taxon>
        <taxon>Metazoa</taxon>
        <taxon>Cnidaria</taxon>
        <taxon>Anthozoa</taxon>
        <taxon>Hexacorallia</taxon>
        <taxon>Scleractinia</taxon>
        <taxon>Fungiina</taxon>
        <taxon>Poritidae</taxon>
        <taxon>Porites</taxon>
    </lineage>
</organism>
<keyword evidence="2" id="KW-1185">Reference proteome</keyword>
<protein>
    <submittedName>
        <fullName evidence="1">Uncharacterized protein</fullName>
    </submittedName>
</protein>
<dbReference type="Proteomes" id="UP001159405">
    <property type="component" value="Unassembled WGS sequence"/>
</dbReference>
<reference evidence="1 2" key="1">
    <citation type="submission" date="2022-05" db="EMBL/GenBank/DDBJ databases">
        <authorList>
            <consortium name="Genoscope - CEA"/>
            <person name="William W."/>
        </authorList>
    </citation>
    <scope>NUCLEOTIDE SEQUENCE [LARGE SCALE GENOMIC DNA]</scope>
</reference>
<accession>A0ABN8QY49</accession>
<proteinExistence type="predicted"/>
<name>A0ABN8QY49_9CNID</name>
<sequence>MYCCSVWDGNSQTLNDKLQKLQNLAAGTIIKSSYDASSGLLLDMLGCDRVSISRTKQKEAVMFKTFNKQMPPYMQDMFSIHDAYYNIRRSENILYVPKARTDYLK</sequence>
<gene>
    <name evidence="1" type="ORF">PLOB_00010761</name>
</gene>
<comment type="caution">
    <text evidence="1">The sequence shown here is derived from an EMBL/GenBank/DDBJ whole genome shotgun (WGS) entry which is preliminary data.</text>
</comment>